<dbReference type="Proteomes" id="UP000188246">
    <property type="component" value="Chromosome"/>
</dbReference>
<reference evidence="1 2" key="1">
    <citation type="journal article" date="2010" name="Int. J. Syst. Evol. Microbiol.">
        <title>Vagococcus penaei sp. nov., isolated from spoilage microbiota of cooked shrimp (Penaeus vannamei).</title>
        <authorList>
            <person name="Jaffres E."/>
            <person name="Prevost H."/>
            <person name="Rossero A."/>
            <person name="Joffraud J.J."/>
            <person name="Dousset X."/>
        </authorList>
    </citation>
    <scope>NUCLEOTIDE SEQUENCE [LARGE SCALE GENOMIC DNA]</scope>
    <source>
        <strain evidence="1 2">CD276</strain>
    </source>
</reference>
<proteinExistence type="predicted"/>
<evidence type="ECO:0000313" key="2">
    <source>
        <dbReference type="Proteomes" id="UP000188246"/>
    </source>
</evidence>
<dbReference type="RefSeq" id="WP_077276491.1">
    <property type="nucleotide sequence ID" value="NZ_CP019609.1"/>
</dbReference>
<protein>
    <submittedName>
        <fullName evidence="1">Uncharacterized protein</fullName>
    </submittedName>
</protein>
<gene>
    <name evidence="1" type="ORF">BW732_09360</name>
</gene>
<dbReference type="InterPro" id="IPR025270">
    <property type="entry name" value="DUF4044"/>
</dbReference>
<organism evidence="1 2">
    <name type="scientific">Vagococcus penaei</name>
    <dbReference type="NCBI Taxonomy" id="633807"/>
    <lineage>
        <taxon>Bacteria</taxon>
        <taxon>Bacillati</taxon>
        <taxon>Bacillota</taxon>
        <taxon>Bacilli</taxon>
        <taxon>Lactobacillales</taxon>
        <taxon>Enterococcaceae</taxon>
        <taxon>Vagococcus</taxon>
    </lineage>
</organism>
<dbReference type="AlphaFoldDB" id="A0A1Q2D844"/>
<name>A0A1Q2D844_9ENTE</name>
<evidence type="ECO:0000313" key="1">
    <source>
        <dbReference type="EMBL" id="AQP54413.1"/>
    </source>
</evidence>
<dbReference type="KEGG" id="vpi:BW732_09360"/>
<accession>A0A1Q2D844</accession>
<dbReference type="EMBL" id="CP019609">
    <property type="protein sequence ID" value="AQP54413.1"/>
    <property type="molecule type" value="Genomic_DNA"/>
</dbReference>
<keyword evidence="2" id="KW-1185">Reference proteome</keyword>
<dbReference type="Pfam" id="PF13253">
    <property type="entry name" value="DUF4044"/>
    <property type="match status" value="1"/>
</dbReference>
<sequence>MDKQPSTFSKITKVVVWIMLLAIIGGAVFTVLGPFG</sequence>